<dbReference type="EMBL" id="CP059271">
    <property type="protein sequence ID" value="QLQ80998.1"/>
    <property type="molecule type" value="Genomic_DNA"/>
</dbReference>
<evidence type="ECO:0008006" key="4">
    <source>
        <dbReference type="Google" id="ProtNLM"/>
    </source>
</evidence>
<protein>
    <recommendedName>
        <fullName evidence="4">AMP-dependent synthetase/ligase domain-containing protein</fullName>
    </recommendedName>
</protein>
<dbReference type="AlphaFoldDB" id="A0A7H9HTD5"/>
<sequence length="556" mass="61881">MDLLFWIKVVVTVVLVIFGANWVFGVLYLNSNRDFTSVALSQQSNVGSVRKENETAHYRNFLIPLGFPLITGLSLSLKYKIRNGNFGDVWKAIMEVSSGNFMQFRNDDKRYSLSAVNGMALHILETQFPEDTKKVGIVGPASCLQGFVIALASMMGSVKTSCQPNFLSSVPRTRDDDLDVLVIESWSAYRMLNGSDQWYKLVIVLENGTIDDMPSNVKTWDQLIENYKEIAEFDYVPPEDNSDDTKLWAYTTSAWNATTSFTQGCLVSGIASFVQNFPTGHELSSKDHLTVVSRLGESSLAIHLWHKAFAVLLHGGSLSFLGETIALSDLKNTSLLFIEPNDLMKILQQMKISSSSIMKRVGFAWATTLLSEGVFSKLGQYSSPSINNLRCVFLAEFVRDAQLVSSFPKSMPKFKPKASKQLFTSETLNFARAHLGARIVVELYCSSIIMSPLCQTNFYDYRVLPGSVTSTFFCYGPLATNLEGKMVKTVENPQFDITKRQGLLCVRGFSIGKPVEADRLKNAMLLSEEIGGGEGWMPLAGLYGIWGHDGCLYIYK</sequence>
<evidence type="ECO:0000313" key="3">
    <source>
        <dbReference type="Proteomes" id="UP000510647"/>
    </source>
</evidence>
<keyword evidence="1" id="KW-0812">Transmembrane</keyword>
<proteinExistence type="predicted"/>
<reference evidence="2 3" key="1">
    <citation type="submission" date="2020-06" db="EMBL/GenBank/DDBJ databases">
        <title>The yeast mating-type switching endonuclease HO is a domesticated member of an unorthodox homing genetic element family.</title>
        <authorList>
            <person name="Coughlan A.Y."/>
            <person name="Lombardi L."/>
            <person name="Braun-Galleani S."/>
            <person name="Martos A.R."/>
            <person name="Galeote V."/>
            <person name="Bigey F."/>
            <person name="Dequin S."/>
            <person name="Byrne K.P."/>
            <person name="Wolfe K.H."/>
        </authorList>
    </citation>
    <scope>NUCLEOTIDE SEQUENCE [LARGE SCALE GENOMIC DNA]</scope>
    <source>
        <strain evidence="2 3">CBS2947</strain>
    </source>
</reference>
<dbReference type="Proteomes" id="UP000510647">
    <property type="component" value="Chromosome 5"/>
</dbReference>
<keyword evidence="3" id="KW-1185">Reference proteome</keyword>
<keyword evidence="1" id="KW-1133">Transmembrane helix</keyword>
<gene>
    <name evidence="2" type="ORF">HG537_0E03530</name>
</gene>
<name>A0A7H9HTD5_9SACH</name>
<dbReference type="OrthoDB" id="4138492at2759"/>
<evidence type="ECO:0000256" key="1">
    <source>
        <dbReference type="SAM" id="Phobius"/>
    </source>
</evidence>
<keyword evidence="1" id="KW-0472">Membrane</keyword>
<accession>A0A7H9HTD5</accession>
<organism evidence="2 3">
    <name type="scientific">Torulaspora globosa</name>
    <dbReference type="NCBI Taxonomy" id="48254"/>
    <lineage>
        <taxon>Eukaryota</taxon>
        <taxon>Fungi</taxon>
        <taxon>Dikarya</taxon>
        <taxon>Ascomycota</taxon>
        <taxon>Saccharomycotina</taxon>
        <taxon>Saccharomycetes</taxon>
        <taxon>Saccharomycetales</taxon>
        <taxon>Saccharomycetaceae</taxon>
        <taxon>Torulaspora</taxon>
    </lineage>
</organism>
<feature type="transmembrane region" description="Helical" evidence="1">
    <location>
        <begin position="6"/>
        <end position="29"/>
    </location>
</feature>
<evidence type="ECO:0000313" key="2">
    <source>
        <dbReference type="EMBL" id="QLQ80998.1"/>
    </source>
</evidence>